<dbReference type="EMBL" id="ANIZ01001559">
    <property type="protein sequence ID" value="ETI46485.1"/>
    <property type="molecule type" value="Genomic_DNA"/>
</dbReference>
<organism evidence="1 2">
    <name type="scientific">Phytophthora nicotianae P1569</name>
    <dbReference type="NCBI Taxonomy" id="1317065"/>
    <lineage>
        <taxon>Eukaryota</taxon>
        <taxon>Sar</taxon>
        <taxon>Stramenopiles</taxon>
        <taxon>Oomycota</taxon>
        <taxon>Peronosporomycetes</taxon>
        <taxon>Peronosporales</taxon>
        <taxon>Peronosporaceae</taxon>
        <taxon>Phytophthora</taxon>
    </lineage>
</organism>
<name>V9F4N4_PHYNI</name>
<proteinExistence type="predicted"/>
<accession>V9F4N4</accession>
<protein>
    <submittedName>
        <fullName evidence="1">Uncharacterized protein</fullName>
    </submittedName>
</protein>
<evidence type="ECO:0000313" key="1">
    <source>
        <dbReference type="EMBL" id="ETI46485.1"/>
    </source>
</evidence>
<dbReference type="HOGENOM" id="CLU_2473843_0_0_1"/>
<gene>
    <name evidence="1" type="ORF">F443_09128</name>
</gene>
<keyword evidence="2" id="KW-1185">Reference proteome</keyword>
<comment type="caution">
    <text evidence="1">The sequence shown here is derived from an EMBL/GenBank/DDBJ whole genome shotgun (WGS) entry which is preliminary data.</text>
</comment>
<evidence type="ECO:0000313" key="2">
    <source>
        <dbReference type="Proteomes" id="UP000018721"/>
    </source>
</evidence>
<dbReference type="Proteomes" id="UP000018721">
    <property type="component" value="Unassembled WGS sequence"/>
</dbReference>
<sequence length="88" mass="9727">MDSDGDVHPSTNYRGAVQHAKTDFVPDVSSLFCQNLKMDLAIDDCDARIIRYYESFNAVVEDNILYGLLGADNVTEAGRKSCITATTY</sequence>
<reference evidence="1 2" key="1">
    <citation type="submission" date="2013-11" db="EMBL/GenBank/DDBJ databases">
        <title>The Genome Sequence of Phytophthora parasitica P1569.</title>
        <authorList>
            <consortium name="The Broad Institute Genomics Platform"/>
            <person name="Russ C."/>
            <person name="Tyler B."/>
            <person name="Panabieres F."/>
            <person name="Shan W."/>
            <person name="Tripathy S."/>
            <person name="Grunwald N."/>
            <person name="Machado M."/>
            <person name="Johnson C.S."/>
            <person name="Arredondo F."/>
            <person name="Hong C."/>
            <person name="Coffey M."/>
            <person name="Young S.K."/>
            <person name="Zeng Q."/>
            <person name="Gargeya S."/>
            <person name="Fitzgerald M."/>
            <person name="Abouelleil A."/>
            <person name="Alvarado L."/>
            <person name="Chapman S.B."/>
            <person name="Gainer-Dewar J."/>
            <person name="Goldberg J."/>
            <person name="Griggs A."/>
            <person name="Gujja S."/>
            <person name="Hansen M."/>
            <person name="Howarth C."/>
            <person name="Imamovic A."/>
            <person name="Ireland A."/>
            <person name="Larimer J."/>
            <person name="McCowan C."/>
            <person name="Murphy C."/>
            <person name="Pearson M."/>
            <person name="Poon T.W."/>
            <person name="Priest M."/>
            <person name="Roberts A."/>
            <person name="Saif S."/>
            <person name="Shea T."/>
            <person name="Sykes S."/>
            <person name="Wortman J."/>
            <person name="Nusbaum C."/>
            <person name="Birren B."/>
        </authorList>
    </citation>
    <scope>NUCLEOTIDE SEQUENCE [LARGE SCALE GENOMIC DNA]</scope>
    <source>
        <strain evidence="1 2">P1569</strain>
    </source>
</reference>
<dbReference type="AlphaFoldDB" id="V9F4N4"/>
<dbReference type="OrthoDB" id="117059at2759"/>